<proteinExistence type="predicted"/>
<dbReference type="Gene3D" id="1.10.1900.10">
    <property type="entry name" value="c-terminal domain of poly(a) binding protein"/>
    <property type="match status" value="1"/>
</dbReference>
<accession>A0A1I3XSV1</accession>
<dbReference type="InterPro" id="IPR008316">
    <property type="entry name" value="UCP029876"/>
</dbReference>
<reference evidence="2" key="1">
    <citation type="submission" date="2016-10" db="EMBL/GenBank/DDBJ databases">
        <authorList>
            <person name="Varghese N."/>
            <person name="Submissions S."/>
        </authorList>
    </citation>
    <scope>NUCLEOTIDE SEQUENCE [LARGE SCALE GENOMIC DNA]</scope>
    <source>
        <strain evidence="2">CGMCC 4.2126</strain>
    </source>
</reference>
<sequence length="127" mass="14327">MATGWIEKVTGSLEDKRRYRQYKARTQQLPASYRMAVEALERYLMYFGRGDGADAASMYEDLLDLFEQSAADDTPVREIVGDDPVEFVEAFASNYSEGQWRLRERQRLVSAIERAAGEDTGNGEGTG</sequence>
<evidence type="ECO:0000313" key="1">
    <source>
        <dbReference type="EMBL" id="SFK22592.1"/>
    </source>
</evidence>
<protein>
    <submittedName>
        <fullName evidence="1">DNA-binding ferritin-like protein (Dps family)</fullName>
    </submittedName>
</protein>
<keyword evidence="2" id="KW-1185">Reference proteome</keyword>
<evidence type="ECO:0000313" key="2">
    <source>
        <dbReference type="Proteomes" id="UP000199111"/>
    </source>
</evidence>
<dbReference type="Pfam" id="PF06304">
    <property type="entry name" value="DUF1048"/>
    <property type="match status" value="1"/>
</dbReference>
<dbReference type="EMBL" id="FOQY01000020">
    <property type="protein sequence ID" value="SFK22592.1"/>
    <property type="molecule type" value="Genomic_DNA"/>
</dbReference>
<keyword evidence="1" id="KW-0238">DNA-binding</keyword>
<gene>
    <name evidence="1" type="ORF">SAMN05216275_1206</name>
</gene>
<name>A0A1I3XSV1_9ACTN</name>
<organism evidence="1 2">
    <name type="scientific">Streptosporangium canum</name>
    <dbReference type="NCBI Taxonomy" id="324952"/>
    <lineage>
        <taxon>Bacteria</taxon>
        <taxon>Bacillati</taxon>
        <taxon>Actinomycetota</taxon>
        <taxon>Actinomycetes</taxon>
        <taxon>Streptosporangiales</taxon>
        <taxon>Streptosporangiaceae</taxon>
        <taxon>Streptosporangium</taxon>
    </lineage>
</organism>
<dbReference type="Proteomes" id="UP000199111">
    <property type="component" value="Unassembled WGS sequence"/>
</dbReference>
<dbReference type="AlphaFoldDB" id="A0A1I3XSV1"/>
<dbReference type="GeneID" id="96300880"/>
<dbReference type="GO" id="GO:0003677">
    <property type="term" value="F:DNA binding"/>
    <property type="evidence" value="ECO:0007669"/>
    <property type="project" value="UniProtKB-KW"/>
</dbReference>
<dbReference type="SUPFAM" id="SSF158560">
    <property type="entry name" value="BH3980-like"/>
    <property type="match status" value="1"/>
</dbReference>
<dbReference type="RefSeq" id="WP_093889559.1">
    <property type="nucleotide sequence ID" value="NZ_FOQY01000020.1"/>
</dbReference>